<sequence>MMKLLPFLLGLLPILAKAAVVPRWANETYLSSAGLSENNIELFNFGMDILDSNFALPFLWQSPKLSSWYAVGLLARNQGDDVDVANKLIANIVTQQFTDPSFVGYGTFKDPYYVPYSDGDSLFEPEIYNSFDPNINLFFVIAAIIIDSQFSDLLEASVLDNMRHAMYVAVVGDGYRVGGVDGDNLYPDYSNPWYMRVVSATYVGSLFHDANITYWAEVWAKEAVDLFDQTDSISEFNGGTYEGVTLFAISLAQYTPKNSTIYNVAPRLIKTMWNQIAETYNPSLNTLSGPWDRTYGFDLTQYYGILGSAITGIIGLKGSYPMPKPLDGSVHYTDMAVIPMQMVVAPYVEAQITAEAKSKLTSLYDDHLYTAQAISPPWDKRVRNYTYWVADGLSAGGVSFDESVVGGPSINRPSFSPGVILWDAGKSGAGSGYISYYPSNPSCEIVASSSNLTIRYVPSSDWPNGIVSNSIQLSISSLPDFQLNKGAFADGTASLPGLDVALSGNVVEQGNMSISFTGDGINSFQYYNLTYTIPSPLLEGEDVPELVVGFTKTNPPTYQLFV</sequence>
<evidence type="ECO:0008006" key="4">
    <source>
        <dbReference type="Google" id="ProtNLM"/>
    </source>
</evidence>
<feature type="signal peptide" evidence="1">
    <location>
        <begin position="1"/>
        <end position="18"/>
    </location>
</feature>
<dbReference type="KEGG" id="kne:92177270"/>
<feature type="chain" id="PRO_5043855752" description="Linalool dehydratase/isomerase domain-containing protein" evidence="1">
    <location>
        <begin position="19"/>
        <end position="562"/>
    </location>
</feature>
<keyword evidence="1" id="KW-0732">Signal</keyword>
<comment type="caution">
    <text evidence="2">The sequence shown here is derived from an EMBL/GenBank/DDBJ whole genome shotgun (WGS) entry which is preliminary data.</text>
</comment>
<evidence type="ECO:0000313" key="3">
    <source>
        <dbReference type="Proteomes" id="UP001388673"/>
    </source>
</evidence>
<protein>
    <recommendedName>
        <fullName evidence="4">Linalool dehydratase/isomerase domain-containing protein</fullName>
    </recommendedName>
</protein>
<proteinExistence type="predicted"/>
<dbReference type="GeneID" id="92177270"/>
<dbReference type="PANTHER" id="PTHR40616:SF1">
    <property type="entry name" value="LINALOOL DEHYDRATASE_ISOMERASE DOMAIN-CONTAINING PROTEIN"/>
    <property type="match status" value="1"/>
</dbReference>
<dbReference type="Proteomes" id="UP001388673">
    <property type="component" value="Unassembled WGS sequence"/>
</dbReference>
<reference evidence="2 3" key="1">
    <citation type="journal article" date="2024" name="bioRxiv">
        <title>Comparative genomics of Cryptococcus and Kwoniella reveals pathogenesis evolution and contrasting karyotype dynamics via intercentromeric recombination or chromosome fusion.</title>
        <authorList>
            <person name="Coelho M.A."/>
            <person name="David-Palma M."/>
            <person name="Shea T."/>
            <person name="Bowers K."/>
            <person name="McGinley-Smith S."/>
            <person name="Mohammad A.W."/>
            <person name="Gnirke A."/>
            <person name="Yurkov A.M."/>
            <person name="Nowrousian M."/>
            <person name="Sun S."/>
            <person name="Cuomo C.A."/>
            <person name="Heitman J."/>
        </authorList>
    </citation>
    <scope>NUCLEOTIDE SEQUENCE [LARGE SCALE GENOMIC DNA]</scope>
    <source>
        <strain evidence="2 3">CBS 13917</strain>
    </source>
</reference>
<gene>
    <name evidence="2" type="ORF">IAR55_000010</name>
</gene>
<dbReference type="RefSeq" id="XP_066805692.1">
    <property type="nucleotide sequence ID" value="XM_066943150.1"/>
</dbReference>
<name>A0AAW0Z5T9_9TREE</name>
<dbReference type="PANTHER" id="PTHR40616">
    <property type="entry name" value="LINALOOL DEHYDRATASE_ISOMERASE DOMAIN-CONTAINING PROTEIN"/>
    <property type="match status" value="1"/>
</dbReference>
<evidence type="ECO:0000313" key="2">
    <source>
        <dbReference type="EMBL" id="KAK8869446.1"/>
    </source>
</evidence>
<accession>A0AAW0Z5T9</accession>
<dbReference type="AlphaFoldDB" id="A0AAW0Z5T9"/>
<evidence type="ECO:0000256" key="1">
    <source>
        <dbReference type="SAM" id="SignalP"/>
    </source>
</evidence>
<keyword evidence="3" id="KW-1185">Reference proteome</keyword>
<organism evidence="2 3">
    <name type="scientific">Kwoniella newhampshirensis</name>
    <dbReference type="NCBI Taxonomy" id="1651941"/>
    <lineage>
        <taxon>Eukaryota</taxon>
        <taxon>Fungi</taxon>
        <taxon>Dikarya</taxon>
        <taxon>Basidiomycota</taxon>
        <taxon>Agaricomycotina</taxon>
        <taxon>Tremellomycetes</taxon>
        <taxon>Tremellales</taxon>
        <taxon>Cryptococcaceae</taxon>
        <taxon>Kwoniella</taxon>
    </lineage>
</organism>
<dbReference type="EMBL" id="JBCAWK010000001">
    <property type="protein sequence ID" value="KAK8869446.1"/>
    <property type="molecule type" value="Genomic_DNA"/>
</dbReference>